<gene>
    <name evidence="5" type="ordered locus">Bcer98_2002</name>
</gene>
<reference evidence="5 6" key="1">
    <citation type="journal article" date="2008" name="Chem. Biol. Interact.">
        <title>Extending the Bacillus cereus group genomics to putative food-borne pathogens of different toxicity.</title>
        <authorList>
            <person name="Lapidus A."/>
            <person name="Goltsman E."/>
            <person name="Auger S."/>
            <person name="Galleron N."/>
            <person name="Segurens B."/>
            <person name="Dossat C."/>
            <person name="Land M.L."/>
            <person name="Broussolle V."/>
            <person name="Brillard J."/>
            <person name="Guinebretiere M.H."/>
            <person name="Sanchis V."/>
            <person name="Nguen-The C."/>
            <person name="Lereclus D."/>
            <person name="Richardson P."/>
            <person name="Wincker P."/>
            <person name="Weissenbach J."/>
            <person name="Ehrlich S.D."/>
            <person name="Sorokin A."/>
        </authorList>
    </citation>
    <scope>NUCLEOTIDE SEQUENCE [LARGE SCALE GENOMIC DNA]</scope>
    <source>
        <strain evidence="6">DSM 22905 / CIP 110041 / 391-98 / NVH 391-98</strain>
    </source>
</reference>
<comment type="similarity">
    <text evidence="1 4">Belongs to the antibiotic N-acetyltransferase family.</text>
</comment>
<keyword evidence="3 4" id="KW-0012">Acyltransferase</keyword>
<keyword evidence="2 4" id="KW-0808">Transferase</keyword>
<dbReference type="InterPro" id="IPR028345">
    <property type="entry name" value="Antibiotic_NAT-like"/>
</dbReference>
<dbReference type="GO" id="GO:0046677">
    <property type="term" value="P:response to antibiotic"/>
    <property type="evidence" value="ECO:0007669"/>
    <property type="project" value="UniProtKB-KW"/>
</dbReference>
<dbReference type="KEGG" id="bcy:Bcer98_2002"/>
<comment type="catalytic activity">
    <reaction evidence="4">
        <text>a 2-deoxystreptamine antibiotic + acetyl-CoA = an N(3)-acetyl-2-deoxystreptamine antibiotic + CoA + H(+)</text>
        <dbReference type="Rhea" id="RHEA:12665"/>
        <dbReference type="ChEBI" id="CHEBI:15378"/>
        <dbReference type="ChEBI" id="CHEBI:57287"/>
        <dbReference type="ChEBI" id="CHEBI:57288"/>
        <dbReference type="ChEBI" id="CHEBI:57921"/>
        <dbReference type="ChEBI" id="CHEBI:77452"/>
        <dbReference type="EC" id="2.3.1.81"/>
    </reaction>
</comment>
<dbReference type="PANTHER" id="PTHR11104:SF0">
    <property type="entry name" value="SPBETA PROPHAGE-DERIVED AMINOGLYCOSIDE N(3')-ACETYLTRANSFERASE-LIKE PROTEIN YOKD"/>
    <property type="match status" value="1"/>
</dbReference>
<evidence type="ECO:0000313" key="5">
    <source>
        <dbReference type="EMBL" id="ABS22276.1"/>
    </source>
</evidence>
<keyword evidence="4" id="KW-0046">Antibiotic resistance</keyword>
<evidence type="ECO:0000256" key="2">
    <source>
        <dbReference type="ARBA" id="ARBA00022679"/>
    </source>
</evidence>
<dbReference type="EC" id="2.3.1.-" evidence="4"/>
<dbReference type="PANTHER" id="PTHR11104">
    <property type="entry name" value="AMINOGLYCOSIDE N3-ACETYLTRANSFERASE"/>
    <property type="match status" value="1"/>
</dbReference>
<dbReference type="InterPro" id="IPR003679">
    <property type="entry name" value="Amioglycoside_AcTrfase"/>
</dbReference>
<dbReference type="SUPFAM" id="SSF110710">
    <property type="entry name" value="TTHA0583/YokD-like"/>
    <property type="match status" value="1"/>
</dbReference>
<accession>A7GQ68</accession>
<dbReference type="GO" id="GO:0046353">
    <property type="term" value="F:aminoglycoside 3-N-acetyltransferase activity"/>
    <property type="evidence" value="ECO:0007669"/>
    <property type="project" value="UniProtKB-EC"/>
</dbReference>
<dbReference type="HOGENOM" id="CLU_060091_0_0_9"/>
<dbReference type="Pfam" id="PF02522">
    <property type="entry name" value="Antibiotic_NAT"/>
    <property type="match status" value="1"/>
</dbReference>
<dbReference type="eggNOG" id="COG2746">
    <property type="taxonomic scope" value="Bacteria"/>
</dbReference>
<proteinExistence type="inferred from homology"/>
<dbReference type="Proteomes" id="UP000002300">
    <property type="component" value="Chromosome"/>
</dbReference>
<protein>
    <recommendedName>
        <fullName evidence="4">Aminoglycoside N(3)-acetyltransferase</fullName>
        <ecNumber evidence="4">2.3.1.-</ecNumber>
    </recommendedName>
</protein>
<evidence type="ECO:0000256" key="4">
    <source>
        <dbReference type="RuleBase" id="RU365031"/>
    </source>
</evidence>
<sequence>MMKINDIVAETDFPNTIETITNDLRKLGIQKGMTVIVHSSLSSIGWVCGGAVAVVEALMNVITEEGTIVMPTQTSDLSDPKNWARPPVPKNWWSIIRENVPAFHPDITPTRAMGKIVECFRTYPNVKRSSHPLNSFAAWGKHAEWITADHSLSFSFGEASPLKKIYDLDGYVLLIGVGYDSNTSIHLSEIRAGACEFIKEGAPIIENGVSVWKEFDEIDYDPEPFVKIGTEFEQTNAVQIGKIGNATCRVMKQREIIDYSTAWLRSKNK</sequence>
<evidence type="ECO:0000256" key="1">
    <source>
        <dbReference type="ARBA" id="ARBA00006383"/>
    </source>
</evidence>
<name>A7GQ68_BACCN</name>
<dbReference type="EMBL" id="CP000764">
    <property type="protein sequence ID" value="ABS22276.1"/>
    <property type="molecule type" value="Genomic_DNA"/>
</dbReference>
<evidence type="ECO:0000313" key="6">
    <source>
        <dbReference type="Proteomes" id="UP000002300"/>
    </source>
</evidence>
<keyword evidence="6" id="KW-1185">Reference proteome</keyword>
<organism evidence="5 6">
    <name type="scientific">Bacillus cytotoxicus (strain DSM 22905 / CIP 110041 / 391-98 / NVH 391-98)</name>
    <dbReference type="NCBI Taxonomy" id="315749"/>
    <lineage>
        <taxon>Bacteria</taxon>
        <taxon>Bacillati</taxon>
        <taxon>Bacillota</taxon>
        <taxon>Bacilli</taxon>
        <taxon>Bacillales</taxon>
        <taxon>Bacillaceae</taxon>
        <taxon>Bacillus</taxon>
        <taxon>Bacillus cereus group</taxon>
    </lineage>
</organism>
<evidence type="ECO:0000256" key="3">
    <source>
        <dbReference type="ARBA" id="ARBA00023315"/>
    </source>
</evidence>
<dbReference type="SMR" id="A7GQ68"/>
<dbReference type="AlphaFoldDB" id="A7GQ68"/>